<reference evidence="3 4" key="1">
    <citation type="submission" date="2019-08" db="EMBL/GenBank/DDBJ databases">
        <title>Agrococcus lahaulensis sp. nov., isolated from a cold desert of the Indian Himalayas.</title>
        <authorList>
            <person name="Qu J.H."/>
        </authorList>
    </citation>
    <scope>NUCLEOTIDE SEQUENCE [LARGE SCALE GENOMIC DNA]</scope>
    <source>
        <strain evidence="3 4">NS18</strain>
    </source>
</reference>
<feature type="transmembrane region" description="Helical" evidence="2">
    <location>
        <begin position="50"/>
        <end position="71"/>
    </location>
</feature>
<evidence type="ECO:0000256" key="1">
    <source>
        <dbReference type="SAM" id="MobiDB-lite"/>
    </source>
</evidence>
<dbReference type="EMBL" id="VOIR01000011">
    <property type="protein sequence ID" value="KAA6436072.1"/>
    <property type="molecule type" value="Genomic_DNA"/>
</dbReference>
<feature type="transmembrane region" description="Helical" evidence="2">
    <location>
        <begin position="83"/>
        <end position="103"/>
    </location>
</feature>
<evidence type="ECO:0000256" key="2">
    <source>
        <dbReference type="SAM" id="Phobius"/>
    </source>
</evidence>
<accession>A0A5M8QPG4</accession>
<organism evidence="3 4">
    <name type="scientific">Agrococcus sediminis</name>
    <dbReference type="NCBI Taxonomy" id="2599924"/>
    <lineage>
        <taxon>Bacteria</taxon>
        <taxon>Bacillati</taxon>
        <taxon>Actinomycetota</taxon>
        <taxon>Actinomycetes</taxon>
        <taxon>Micrococcales</taxon>
        <taxon>Microbacteriaceae</taxon>
        <taxon>Agrococcus</taxon>
    </lineage>
</organism>
<feature type="transmembrane region" description="Helical" evidence="2">
    <location>
        <begin position="150"/>
        <end position="174"/>
    </location>
</feature>
<feature type="region of interest" description="Disordered" evidence="1">
    <location>
        <begin position="252"/>
        <end position="347"/>
    </location>
</feature>
<feature type="transmembrane region" description="Helical" evidence="2">
    <location>
        <begin position="186"/>
        <end position="207"/>
    </location>
</feature>
<evidence type="ECO:0000313" key="4">
    <source>
        <dbReference type="Proteomes" id="UP000323221"/>
    </source>
</evidence>
<feature type="compositionally biased region" description="Low complexity" evidence="1">
    <location>
        <begin position="267"/>
        <end position="318"/>
    </location>
</feature>
<feature type="transmembrane region" description="Helical" evidence="2">
    <location>
        <begin position="219"/>
        <end position="241"/>
    </location>
</feature>
<gene>
    <name evidence="3" type="ORF">FQ330_01170</name>
</gene>
<evidence type="ECO:0000313" key="3">
    <source>
        <dbReference type="EMBL" id="KAA6436072.1"/>
    </source>
</evidence>
<protein>
    <submittedName>
        <fullName evidence="3">Uncharacterized protein</fullName>
    </submittedName>
</protein>
<name>A0A5M8QPG4_9MICO</name>
<comment type="caution">
    <text evidence="3">The sequence shown here is derived from an EMBL/GenBank/DDBJ whole genome shotgun (WGS) entry which is preliminary data.</text>
</comment>
<sequence>MTHPASAYPSQRPGSEPDGALDGATVRRRPSADPAPGPARAHRRILGIQPVLFVGICLLAIVTVITVVLIFVGDFESQAARVVWTVVVFLAFTGLLALDLLLARRSATPLVIGVAANVYLLAVLMIVIWMRGTGGEDRDPWDEGFLFGELFGIVLLTILVVRAAAAGAWGLISLGNRGRAQMARMIGLVAAGLLGLVGVLLTLHFAIDALGVEVEEWYWRSTVAAIVVTALAASITVLLYWNRRNIDWQEAEARGEHARPSGAQQRVAPPSAASVGAGAAATGAPTAWPAHPGATVWPGQAAAPPAQPAQQPHAQPQPGGLLPWPTYPDGTPYPMGQDGQPVFPPAR</sequence>
<feature type="transmembrane region" description="Helical" evidence="2">
    <location>
        <begin position="110"/>
        <end position="130"/>
    </location>
</feature>
<keyword evidence="2" id="KW-1133">Transmembrane helix</keyword>
<keyword evidence="2" id="KW-0472">Membrane</keyword>
<dbReference type="OrthoDB" id="5109542at2"/>
<feature type="region of interest" description="Disordered" evidence="1">
    <location>
        <begin position="1"/>
        <end position="39"/>
    </location>
</feature>
<dbReference type="AlphaFoldDB" id="A0A5M8QPG4"/>
<proteinExistence type="predicted"/>
<dbReference type="Proteomes" id="UP000323221">
    <property type="component" value="Unassembled WGS sequence"/>
</dbReference>
<keyword evidence="2" id="KW-0812">Transmembrane</keyword>
<dbReference type="RefSeq" id="WP_146354543.1">
    <property type="nucleotide sequence ID" value="NZ_VOIR01000011.1"/>
</dbReference>
<keyword evidence="4" id="KW-1185">Reference proteome</keyword>